<comment type="cofactor">
    <cofactor evidence="16">
        <name>heme</name>
        <dbReference type="ChEBI" id="CHEBI:30413"/>
    </cofactor>
    <text evidence="16">Binds 2 heme groups per subunit.</text>
</comment>
<keyword evidence="5 14" id="KW-0808">Transferase</keyword>
<dbReference type="SUPFAM" id="SSF46626">
    <property type="entry name" value="Cytochrome c"/>
    <property type="match status" value="2"/>
</dbReference>
<dbReference type="InterPro" id="IPR009056">
    <property type="entry name" value="Cyt_c-like_dom"/>
</dbReference>
<comment type="subcellular location">
    <subcellularLocation>
        <location evidence="1 14">Periplasm</location>
    </subcellularLocation>
</comment>
<comment type="catalytic activity">
    <reaction evidence="12 14">
        <text>L-cysteinyl-[SoxY protein] + thiosulfate + 2 Fe(III)-[cytochrome c] = S-sulfosulfanyl-L-cysteinyl-[SoxY protein] + 2 Fe(II)-[cytochrome c] + 2 H(+)</text>
        <dbReference type="Rhea" id="RHEA:56720"/>
        <dbReference type="Rhea" id="RHEA-COMP:10350"/>
        <dbReference type="Rhea" id="RHEA-COMP:14328"/>
        <dbReference type="Rhea" id="RHEA-COMP:14399"/>
        <dbReference type="Rhea" id="RHEA-COMP:14691"/>
        <dbReference type="ChEBI" id="CHEBI:15378"/>
        <dbReference type="ChEBI" id="CHEBI:29033"/>
        <dbReference type="ChEBI" id="CHEBI:29034"/>
        <dbReference type="ChEBI" id="CHEBI:29950"/>
        <dbReference type="ChEBI" id="CHEBI:33542"/>
        <dbReference type="ChEBI" id="CHEBI:139321"/>
        <dbReference type="EC" id="2.8.5.2"/>
    </reaction>
</comment>
<feature type="domain" description="Cytochrome c" evidence="19">
    <location>
        <begin position="79"/>
        <end position="162"/>
    </location>
</feature>
<evidence type="ECO:0000256" key="16">
    <source>
        <dbReference type="PIRSR" id="PIRSR038455-2"/>
    </source>
</evidence>
<dbReference type="NCBIfam" id="TIGR04484">
    <property type="entry name" value="thiosulf_SoxA"/>
    <property type="match status" value="1"/>
</dbReference>
<evidence type="ECO:0000256" key="6">
    <source>
        <dbReference type="ARBA" id="ARBA00022723"/>
    </source>
</evidence>
<feature type="binding site" evidence="16">
    <location>
        <position position="233"/>
    </location>
    <ligand>
        <name>substrate</name>
    </ligand>
</feature>
<keyword evidence="8 14" id="KW-0574">Periplasm</keyword>
<feature type="chain" id="PRO_5037095429" description="SoxAX cytochrome complex subunit A" evidence="18">
    <location>
        <begin position="21"/>
        <end position="276"/>
    </location>
</feature>
<dbReference type="RefSeq" id="WP_191077190.1">
    <property type="nucleotide sequence ID" value="NZ_JACTAG010000004.1"/>
</dbReference>
<sequence>MKIAPWIAIAAFGFAGAAVAQDDNTLNVEGETLLTETAAPAHMDSVDTIYSGWRFRSSETQALQTDDFDNPGMIFVDTAIEQWDKVDGSEGKACSSCHEDVADFAGLRTKLPRVDNGELVTMENLINECRTDRMGAEAWKWSKGKMTAMTALIGLQSRGMAMDVATEGEAAPFWEKGKELYYTRVGQLDMACSNCHEDNYGVMIRADHLSQGQINGFPTYRLKNAKLNSIHGRFKGCMKNIRATPFAEGGDEFKALELYLASRGQGLSVETPSVRN</sequence>
<evidence type="ECO:0000256" key="7">
    <source>
        <dbReference type="ARBA" id="ARBA00022729"/>
    </source>
</evidence>
<dbReference type="InterPro" id="IPR036909">
    <property type="entry name" value="Cyt_c-like_dom_sf"/>
</dbReference>
<feature type="binding site" description="covalent" evidence="16">
    <location>
        <position position="195"/>
    </location>
    <ligand>
        <name>heme c</name>
        <dbReference type="ChEBI" id="CHEBI:61717"/>
        <label>2</label>
    </ligand>
</feature>
<name>A0A927HFS5_9RHOB</name>
<dbReference type="GO" id="GO:0042597">
    <property type="term" value="C:periplasmic space"/>
    <property type="evidence" value="ECO:0007669"/>
    <property type="project" value="UniProtKB-SubCell"/>
</dbReference>
<keyword evidence="9 14" id="KW-0249">Electron transport</keyword>
<evidence type="ECO:0000256" key="9">
    <source>
        <dbReference type="ARBA" id="ARBA00022982"/>
    </source>
</evidence>
<comment type="caution">
    <text evidence="20">The sequence shown here is derived from an EMBL/GenBank/DDBJ whole genome shotgun (WGS) entry which is preliminary data.</text>
</comment>
<dbReference type="GO" id="GO:0009055">
    <property type="term" value="F:electron transfer activity"/>
    <property type="evidence" value="ECO:0007669"/>
    <property type="project" value="InterPro"/>
</dbReference>
<feature type="binding site" description="axial binding residue" evidence="17">
    <location>
        <position position="98"/>
    </location>
    <ligand>
        <name>heme c</name>
        <dbReference type="ChEBI" id="CHEBI:61717"/>
        <label>1</label>
    </ligand>
    <ligandPart>
        <name>Fe</name>
        <dbReference type="ChEBI" id="CHEBI:18248"/>
    </ligandPart>
</feature>
<dbReference type="PIRSF" id="PIRSF038455">
    <property type="entry name" value="SoxA"/>
    <property type="match status" value="1"/>
</dbReference>
<keyword evidence="7 18" id="KW-0732">Signal</keyword>
<dbReference type="GO" id="GO:0046872">
    <property type="term" value="F:metal ion binding"/>
    <property type="evidence" value="ECO:0007669"/>
    <property type="project" value="UniProtKB-KW"/>
</dbReference>
<dbReference type="GO" id="GO:0020037">
    <property type="term" value="F:heme binding"/>
    <property type="evidence" value="ECO:0007669"/>
    <property type="project" value="InterPro"/>
</dbReference>
<evidence type="ECO:0000256" key="8">
    <source>
        <dbReference type="ARBA" id="ARBA00022764"/>
    </source>
</evidence>
<comment type="subunit">
    <text evidence="2 14">Heterodimer of SoxA and SoxX.</text>
</comment>
<dbReference type="GO" id="GO:0016740">
    <property type="term" value="F:transferase activity"/>
    <property type="evidence" value="ECO:0007669"/>
    <property type="project" value="UniProtKB-KW"/>
</dbReference>
<evidence type="ECO:0000256" key="11">
    <source>
        <dbReference type="ARBA" id="ARBA00025746"/>
    </source>
</evidence>
<evidence type="ECO:0000313" key="20">
    <source>
        <dbReference type="EMBL" id="MBD3666157.1"/>
    </source>
</evidence>
<dbReference type="EC" id="2.8.5.2" evidence="14"/>
<keyword evidence="4 14" id="KW-0349">Heme</keyword>
<gene>
    <name evidence="20" type="primary">soxA</name>
    <name evidence="20" type="ORF">H9Q16_19635</name>
</gene>
<feature type="active site" description="Cysteine persulfide intermediate" evidence="15">
    <location>
        <position position="237"/>
    </location>
</feature>
<evidence type="ECO:0000256" key="4">
    <source>
        <dbReference type="ARBA" id="ARBA00022617"/>
    </source>
</evidence>
<evidence type="ECO:0000313" key="21">
    <source>
        <dbReference type="Proteomes" id="UP000635142"/>
    </source>
</evidence>
<accession>A0A927HFS5</accession>
<proteinExistence type="inferred from homology"/>
<dbReference type="GO" id="GO:0019417">
    <property type="term" value="P:sulfur oxidation"/>
    <property type="evidence" value="ECO:0007669"/>
    <property type="project" value="InterPro"/>
</dbReference>
<dbReference type="EMBL" id="JACTAG010000004">
    <property type="protein sequence ID" value="MBD3666157.1"/>
    <property type="molecule type" value="Genomic_DNA"/>
</dbReference>
<feature type="binding site" description="axial binding residue" evidence="17">
    <location>
        <position position="237"/>
    </location>
    <ligand>
        <name>heme c</name>
        <dbReference type="ChEBI" id="CHEBI:61717"/>
        <label>2</label>
    </ligand>
    <ligandPart>
        <name>Fe</name>
        <dbReference type="ChEBI" id="CHEBI:18248"/>
    </ligandPart>
</feature>
<evidence type="ECO:0000256" key="3">
    <source>
        <dbReference type="ARBA" id="ARBA00022448"/>
    </source>
</evidence>
<feature type="binding site" description="axial binding residue" evidence="17">
    <location>
        <position position="129"/>
    </location>
    <ligand>
        <name>heme c</name>
        <dbReference type="ChEBI" id="CHEBI:61717"/>
        <label>1</label>
    </ligand>
    <ligandPart>
        <name>Fe</name>
        <dbReference type="ChEBI" id="CHEBI:18248"/>
    </ligandPart>
</feature>
<keyword evidence="6 14" id="KW-0479">Metal-binding</keyword>
<comment type="catalytic activity">
    <reaction evidence="13 14">
        <text>S-sulfanyl-L-cysteinyl-[SoxY protein] + thiosulfate + 2 Fe(III)-[cytochrome c] = S-(2-sulfodisulfanyl)-L-cysteinyl-[SoxY protein] + 2 Fe(II)-[cytochrome c] + 2 H(+)</text>
        <dbReference type="Rhea" id="RHEA:51224"/>
        <dbReference type="Rhea" id="RHEA-COMP:10350"/>
        <dbReference type="Rhea" id="RHEA-COMP:14399"/>
        <dbReference type="Rhea" id="RHEA-COMP:14689"/>
        <dbReference type="Rhea" id="RHEA-COMP:14690"/>
        <dbReference type="ChEBI" id="CHEBI:15378"/>
        <dbReference type="ChEBI" id="CHEBI:29033"/>
        <dbReference type="ChEBI" id="CHEBI:29034"/>
        <dbReference type="ChEBI" id="CHEBI:33542"/>
        <dbReference type="ChEBI" id="CHEBI:61963"/>
        <dbReference type="ChEBI" id="CHEBI:140664"/>
        <dbReference type="EC" id="2.8.5.2"/>
    </reaction>
</comment>
<comment type="similarity">
    <text evidence="11 14">Belongs to the SoxA family.</text>
</comment>
<evidence type="ECO:0000256" key="10">
    <source>
        <dbReference type="ARBA" id="ARBA00023004"/>
    </source>
</evidence>
<keyword evidence="21" id="KW-1185">Reference proteome</keyword>
<feature type="binding site" description="covalent" evidence="16">
    <location>
        <position position="97"/>
    </location>
    <ligand>
        <name>heme c</name>
        <dbReference type="ChEBI" id="CHEBI:61717"/>
        <label>1</label>
    </ligand>
</feature>
<feature type="binding site" description="covalent" evidence="16">
    <location>
        <position position="192"/>
    </location>
    <ligand>
        <name>heme c</name>
        <dbReference type="ChEBI" id="CHEBI:61717"/>
        <label>2</label>
    </ligand>
</feature>
<dbReference type="AlphaFoldDB" id="A0A927HFS5"/>
<evidence type="ECO:0000256" key="12">
    <source>
        <dbReference type="ARBA" id="ARBA00048077"/>
    </source>
</evidence>
<evidence type="ECO:0000256" key="14">
    <source>
        <dbReference type="PIRNR" id="PIRNR038455"/>
    </source>
</evidence>
<keyword evidence="10 14" id="KW-0408">Iron</keyword>
<evidence type="ECO:0000259" key="19">
    <source>
        <dbReference type="Pfam" id="PF21342"/>
    </source>
</evidence>
<evidence type="ECO:0000256" key="2">
    <source>
        <dbReference type="ARBA" id="ARBA00011530"/>
    </source>
</evidence>
<reference evidence="20" key="1">
    <citation type="submission" date="2020-08" db="EMBL/GenBank/DDBJ databases">
        <title>Sulfitobacter aestuariivivens sp. nov., isolated from a tidal flat.</title>
        <authorList>
            <person name="Park S."/>
            <person name="Yoon J.-H."/>
        </authorList>
    </citation>
    <scope>NUCLEOTIDE SEQUENCE</scope>
    <source>
        <strain evidence="20">TSTF-M16</strain>
    </source>
</reference>
<feature type="binding site" description="covalent" evidence="16">
    <location>
        <position position="94"/>
    </location>
    <ligand>
        <name>heme c</name>
        <dbReference type="ChEBI" id="CHEBI:61717"/>
        <label>1</label>
    </ligand>
</feature>
<evidence type="ECO:0000256" key="5">
    <source>
        <dbReference type="ARBA" id="ARBA00022679"/>
    </source>
</evidence>
<dbReference type="Proteomes" id="UP000635142">
    <property type="component" value="Unassembled WGS sequence"/>
</dbReference>
<dbReference type="GO" id="GO:0016669">
    <property type="term" value="F:oxidoreductase activity, acting on a sulfur group of donors, cytochrome as acceptor"/>
    <property type="evidence" value="ECO:0007669"/>
    <property type="project" value="InterPro"/>
</dbReference>
<evidence type="ECO:0000256" key="18">
    <source>
        <dbReference type="SAM" id="SignalP"/>
    </source>
</evidence>
<dbReference type="Pfam" id="PF21342">
    <property type="entry name" value="SoxA-TsdA_cyt-c"/>
    <property type="match status" value="1"/>
</dbReference>
<organism evidence="20 21">
    <name type="scientific">Sulfitobacter aestuariivivens</name>
    <dbReference type="NCBI Taxonomy" id="2766981"/>
    <lineage>
        <taxon>Bacteria</taxon>
        <taxon>Pseudomonadati</taxon>
        <taxon>Pseudomonadota</taxon>
        <taxon>Alphaproteobacteria</taxon>
        <taxon>Rhodobacterales</taxon>
        <taxon>Roseobacteraceae</taxon>
        <taxon>Sulfitobacter</taxon>
    </lineage>
</organism>
<keyword evidence="3 14" id="KW-0813">Transport</keyword>
<evidence type="ECO:0000256" key="13">
    <source>
        <dbReference type="ARBA" id="ARBA00048423"/>
    </source>
</evidence>
<protein>
    <recommendedName>
        <fullName evidence="14">SoxAX cytochrome complex subunit A</fullName>
        <ecNumber evidence="14">2.8.5.2</ecNumber>
    </recommendedName>
    <alternativeName>
        <fullName evidence="14">Protein SoxA</fullName>
    </alternativeName>
    <alternativeName>
        <fullName evidence="14">Sulfur oxidizing protein A</fullName>
    </alternativeName>
    <alternativeName>
        <fullName evidence="14">Thiosulfate-oxidizing multienzyme system protein SoxA</fullName>
    </alternativeName>
</protein>
<evidence type="ECO:0000256" key="1">
    <source>
        <dbReference type="ARBA" id="ARBA00004418"/>
    </source>
</evidence>
<feature type="binding site" description="axial binding residue" evidence="17">
    <location>
        <position position="196"/>
    </location>
    <ligand>
        <name>heme c</name>
        <dbReference type="ChEBI" id="CHEBI:61717"/>
        <label>2</label>
    </ligand>
    <ligandPart>
        <name>Fe</name>
        <dbReference type="ChEBI" id="CHEBI:18248"/>
    </ligandPart>
</feature>
<dbReference type="InterPro" id="IPR025710">
    <property type="entry name" value="SoxA"/>
</dbReference>
<evidence type="ECO:0000256" key="17">
    <source>
        <dbReference type="PIRSR" id="PIRSR038455-3"/>
    </source>
</evidence>
<feature type="signal peptide" evidence="18">
    <location>
        <begin position="1"/>
        <end position="20"/>
    </location>
</feature>
<dbReference type="Gene3D" id="1.10.760.10">
    <property type="entry name" value="Cytochrome c-like domain"/>
    <property type="match status" value="2"/>
</dbReference>
<dbReference type="GO" id="GO:0070069">
    <property type="term" value="C:cytochrome complex"/>
    <property type="evidence" value="ECO:0007669"/>
    <property type="project" value="InterPro"/>
</dbReference>
<evidence type="ECO:0000256" key="15">
    <source>
        <dbReference type="PIRSR" id="PIRSR038455-1"/>
    </source>
</evidence>